<dbReference type="PROSITE" id="PS50983">
    <property type="entry name" value="FE_B12_PBP"/>
    <property type="match status" value="1"/>
</dbReference>
<dbReference type="EMBL" id="CP102097">
    <property type="protein sequence ID" value="UUM31959.1"/>
    <property type="molecule type" value="Genomic_DNA"/>
</dbReference>
<dbReference type="RefSeq" id="WP_257085680.1">
    <property type="nucleotide sequence ID" value="NZ_CP102097.1"/>
</dbReference>
<evidence type="ECO:0000313" key="8">
    <source>
        <dbReference type="EMBL" id="UUM31959.1"/>
    </source>
</evidence>
<dbReference type="InterPro" id="IPR002491">
    <property type="entry name" value="ABC_transptr_periplasmic_BD"/>
</dbReference>
<evidence type="ECO:0000256" key="3">
    <source>
        <dbReference type="ARBA" id="ARBA00022448"/>
    </source>
</evidence>
<dbReference type="PANTHER" id="PTHR30532">
    <property type="entry name" value="IRON III DICITRATE-BINDING PERIPLASMIC PROTEIN"/>
    <property type="match status" value="1"/>
</dbReference>
<keyword evidence="4" id="KW-0408">Iron</keyword>
<keyword evidence="4" id="KW-0406">Ion transport</keyword>
<keyword evidence="5 6" id="KW-0732">Signal</keyword>
<dbReference type="CDD" id="cd01146">
    <property type="entry name" value="FhuD"/>
    <property type="match status" value="1"/>
</dbReference>
<evidence type="ECO:0000256" key="4">
    <source>
        <dbReference type="ARBA" id="ARBA00022496"/>
    </source>
</evidence>
<evidence type="ECO:0000256" key="6">
    <source>
        <dbReference type="SAM" id="SignalP"/>
    </source>
</evidence>
<comment type="subcellular location">
    <subcellularLocation>
        <location evidence="1">Cell envelope</location>
    </subcellularLocation>
</comment>
<protein>
    <submittedName>
        <fullName evidence="8">Iron-siderophore ABC transporter substrate-binding protein</fullName>
    </submittedName>
</protein>
<dbReference type="PANTHER" id="PTHR30532:SF21">
    <property type="entry name" value="SIDEROPHORE-BINDING LIPOPROTEIN YFIY-RELATED"/>
    <property type="match status" value="1"/>
</dbReference>
<evidence type="ECO:0000256" key="1">
    <source>
        <dbReference type="ARBA" id="ARBA00004196"/>
    </source>
</evidence>
<evidence type="ECO:0000313" key="9">
    <source>
        <dbReference type="Proteomes" id="UP001058602"/>
    </source>
</evidence>
<organism evidence="8 9">
    <name type="scientific">Vibrio japonicus</name>
    <dbReference type="NCBI Taxonomy" id="1824638"/>
    <lineage>
        <taxon>Bacteria</taxon>
        <taxon>Pseudomonadati</taxon>
        <taxon>Pseudomonadota</taxon>
        <taxon>Gammaproteobacteria</taxon>
        <taxon>Vibrionales</taxon>
        <taxon>Vibrionaceae</taxon>
        <taxon>Vibrio</taxon>
    </lineage>
</organism>
<keyword evidence="9" id="KW-1185">Reference proteome</keyword>
<feature type="chain" id="PRO_5045071398" evidence="6">
    <location>
        <begin position="30"/>
        <end position="320"/>
    </location>
</feature>
<dbReference type="InterPro" id="IPR051313">
    <property type="entry name" value="Bact_iron-sidero_bind"/>
</dbReference>
<evidence type="ECO:0000259" key="7">
    <source>
        <dbReference type="PROSITE" id="PS50983"/>
    </source>
</evidence>
<dbReference type="Pfam" id="PF01497">
    <property type="entry name" value="Peripla_BP_2"/>
    <property type="match status" value="1"/>
</dbReference>
<evidence type="ECO:0000256" key="2">
    <source>
        <dbReference type="ARBA" id="ARBA00008814"/>
    </source>
</evidence>
<accession>A0ABY5LIR8</accession>
<comment type="similarity">
    <text evidence="2">Belongs to the bacterial solute-binding protein 8 family.</text>
</comment>
<dbReference type="Gene3D" id="3.40.50.1980">
    <property type="entry name" value="Nitrogenase molybdenum iron protein domain"/>
    <property type="match status" value="2"/>
</dbReference>
<reference evidence="8" key="1">
    <citation type="submission" date="2022-07" db="EMBL/GenBank/DDBJ databases">
        <title>Complete genome of Vibrio japonicus strain JCM 31412T and phylogenomic assessment of the Nereis clade of the genus Vibrio.</title>
        <authorList>
            <person name="Shlafstein M.D."/>
            <person name="Emsley S.A."/>
            <person name="Ushijima B."/>
            <person name="Videau P."/>
            <person name="Saw J.H."/>
        </authorList>
    </citation>
    <scope>NUCLEOTIDE SEQUENCE</scope>
    <source>
        <strain evidence="8">JCM 31412</strain>
    </source>
</reference>
<dbReference type="SUPFAM" id="SSF53807">
    <property type="entry name" value="Helical backbone' metal receptor"/>
    <property type="match status" value="1"/>
</dbReference>
<keyword evidence="4" id="KW-0410">Iron transport</keyword>
<proteinExistence type="inferred from homology"/>
<evidence type="ECO:0000256" key="5">
    <source>
        <dbReference type="ARBA" id="ARBA00022729"/>
    </source>
</evidence>
<sequence length="320" mass="36007">MRFAFHAQKQGIQFLICSFIFAWSSVANASQDSPLLVQHAMGQSTVPAKAQRVVTLFQGATDSAVALGIKPVGVVESWAEKPMYQYLRKDLDGVKYVGLETQPNLEEIAALKPDVIIGTKVRHEKIFPQLQKIAPTVLASTVYDFQYSLELTGEATGRKAQAEIIWNQWKQRTHNLREQLRQKQANWPLSASILNVRADHLRLYLEESFPGAVLKDIGFQFPIESNGRSGWGMKLKTKEALPSVNADVFFVLLHSDQPVVEQNYQSWASHPLWNILEAPRHKQVYEVDSVTWVLSGGILGANQILDQLADIYQLPTLKDE</sequence>
<gene>
    <name evidence="8" type="ORF">NP165_16795</name>
</gene>
<name>A0ABY5LIR8_9VIBR</name>
<feature type="domain" description="Fe/B12 periplasmic-binding" evidence="7">
    <location>
        <begin position="52"/>
        <end position="316"/>
    </location>
</feature>
<feature type="signal peptide" evidence="6">
    <location>
        <begin position="1"/>
        <end position="29"/>
    </location>
</feature>
<keyword evidence="3" id="KW-0813">Transport</keyword>
<dbReference type="Proteomes" id="UP001058602">
    <property type="component" value="Chromosome 2"/>
</dbReference>